<protein>
    <recommendedName>
        <fullName evidence="7">Chlorophyll a-b binding protein, chloroplastic</fullName>
    </recommendedName>
</protein>
<feature type="binding site" description="axial binding residue" evidence="6">
    <location>
        <position position="129"/>
    </location>
    <ligand>
        <name>chlorophyll b</name>
        <dbReference type="ChEBI" id="CHEBI:61721"/>
        <label>1</label>
    </ligand>
    <ligandPart>
        <name>Mg</name>
        <dbReference type="ChEBI" id="CHEBI:25107"/>
    </ligandPart>
</feature>
<reference evidence="9" key="1">
    <citation type="submission" date="2021-01" db="EMBL/GenBank/DDBJ databases">
        <authorList>
            <person name="Corre E."/>
            <person name="Pelletier E."/>
            <person name="Niang G."/>
            <person name="Scheremetjew M."/>
            <person name="Finn R."/>
            <person name="Kale V."/>
            <person name="Holt S."/>
            <person name="Cochrane G."/>
            <person name="Meng A."/>
            <person name="Brown T."/>
            <person name="Cohen L."/>
        </authorList>
    </citation>
    <scope>NUCLEOTIDE SEQUENCE</scope>
    <source>
        <strain evidence="9">RCC1871</strain>
    </source>
</reference>
<accession>A0A7S3FPJ2</accession>
<keyword evidence="7" id="KW-1133">Transmembrane helix</keyword>
<dbReference type="AlphaFoldDB" id="A0A7S3FPJ2"/>
<dbReference type="InterPro" id="IPR022796">
    <property type="entry name" value="Chloroa_b-bind"/>
</dbReference>
<evidence type="ECO:0000256" key="6">
    <source>
        <dbReference type="PIRSR" id="PIRSR601344-1"/>
    </source>
</evidence>
<feature type="binding site" evidence="6">
    <location>
        <position position="174"/>
    </location>
    <ligand>
        <name>chlorophyll a</name>
        <dbReference type="ChEBI" id="CHEBI:58416"/>
        <label>1</label>
    </ligand>
</feature>
<dbReference type="GO" id="GO:0009523">
    <property type="term" value="C:photosystem II"/>
    <property type="evidence" value="ECO:0007669"/>
    <property type="project" value="UniProtKB-KW"/>
</dbReference>
<feature type="transmembrane region" description="Helical" evidence="7">
    <location>
        <begin position="94"/>
        <end position="111"/>
    </location>
</feature>
<keyword evidence="7" id="KW-0604">Photosystem II</keyword>
<evidence type="ECO:0000256" key="8">
    <source>
        <dbReference type="SAM" id="MobiDB-lite"/>
    </source>
</evidence>
<dbReference type="Pfam" id="PF00504">
    <property type="entry name" value="Chloroa_b-bind"/>
    <property type="match status" value="1"/>
</dbReference>
<evidence type="ECO:0000256" key="2">
    <source>
        <dbReference type="ARBA" id="ARBA00022528"/>
    </source>
</evidence>
<comment type="subcellular location">
    <subcellularLocation>
        <location evidence="7">Plastid</location>
        <location evidence="7">Chloroplast thylakoid membrane</location>
    </subcellularLocation>
</comment>
<feature type="binding site" evidence="6">
    <location>
        <position position="207"/>
    </location>
    <ligand>
        <name>chlorophyll a</name>
        <dbReference type="ChEBI" id="CHEBI:58416"/>
        <label>1</label>
    </ligand>
</feature>
<dbReference type="GO" id="GO:0009522">
    <property type="term" value="C:photosystem I"/>
    <property type="evidence" value="ECO:0007669"/>
    <property type="project" value="UniProtKB-KW"/>
</dbReference>
<dbReference type="EMBL" id="HBHZ01000579">
    <property type="protein sequence ID" value="CAE0187405.1"/>
    <property type="molecule type" value="Transcribed_RNA"/>
</dbReference>
<proteinExistence type="inferred from homology"/>
<organism evidence="9">
    <name type="scientific">Chloropicon roscoffensis</name>
    <dbReference type="NCBI Taxonomy" id="1461544"/>
    <lineage>
        <taxon>Eukaryota</taxon>
        <taxon>Viridiplantae</taxon>
        <taxon>Chlorophyta</taxon>
        <taxon>Chloropicophyceae</taxon>
        <taxon>Chloropicales</taxon>
        <taxon>Chloropicaceae</taxon>
        <taxon>Chloropicon</taxon>
    </lineage>
</organism>
<feature type="transmembrane region" description="Helical" evidence="7">
    <location>
        <begin position="123"/>
        <end position="142"/>
    </location>
</feature>
<evidence type="ECO:0000256" key="5">
    <source>
        <dbReference type="ARBA" id="ARBA00022991"/>
    </source>
</evidence>
<comment type="similarity">
    <text evidence="7">Belongs to the light-harvesting chlorophyll a/b-binding (LHC) protein family.</text>
</comment>
<evidence type="ECO:0000256" key="3">
    <source>
        <dbReference type="ARBA" id="ARBA00022531"/>
    </source>
</evidence>
<keyword evidence="1 6" id="KW-0148">Chlorophyll</keyword>
<feature type="binding site" evidence="6">
    <location>
        <position position="175"/>
    </location>
    <ligand>
        <name>chlorophyll a</name>
        <dbReference type="ChEBI" id="CHEBI:58416"/>
        <label>1</label>
    </ligand>
</feature>
<dbReference type="PANTHER" id="PTHR21649">
    <property type="entry name" value="CHLOROPHYLL A/B BINDING PROTEIN"/>
    <property type="match status" value="1"/>
</dbReference>
<evidence type="ECO:0000313" key="11">
    <source>
        <dbReference type="Proteomes" id="UP001472866"/>
    </source>
</evidence>
<keyword evidence="7" id="KW-0472">Membrane</keyword>
<keyword evidence="7" id="KW-0793">Thylakoid</keyword>
<keyword evidence="11" id="KW-1185">Reference proteome</keyword>
<feature type="compositionally biased region" description="Polar residues" evidence="8">
    <location>
        <begin position="1"/>
        <end position="20"/>
    </location>
</feature>
<feature type="binding site" evidence="6">
    <location>
        <position position="88"/>
    </location>
    <ligand>
        <name>chlorophyll a</name>
        <dbReference type="ChEBI" id="CHEBI:58416"/>
        <label>1</label>
    </ligand>
</feature>
<sequence length="258" mass="28547">MNMSTSQRVTRTMTGSSSRSILAARPSRTSVVGRRATRAQAATADRPMWYPGAKAPKYLDGSMEGDYGFDPLRLGQNENLVKYYREAELMNGRWAMAAVAGILFTEAAGLPDFVQAATQDYGIPFNTLVITQVIVMGVLEYYRIKSFEKTGECSLLLQAPFDPLGLKSEETKVKELKNARLAMVAFIGFCSQYAVRGKGPIACFKDHIADPAHNNIYTSKVGFEFTVFVVALSVLPMIIEAFKVIGDDSDEEFRPIPW</sequence>
<keyword evidence="7" id="KW-0603">Photosystem I</keyword>
<feature type="region of interest" description="Disordered" evidence="8">
    <location>
        <begin position="1"/>
        <end position="21"/>
    </location>
</feature>
<name>A0A7S3FPJ2_9CHLO</name>
<feature type="binding site" evidence="6">
    <location>
        <position position="192"/>
    </location>
    <ligand>
        <name>chlorophyll a</name>
        <dbReference type="ChEBI" id="CHEBI:58416"/>
        <label>1</label>
    </ligand>
</feature>
<feature type="binding site" description="axial binding residue" evidence="6">
    <location>
        <position position="93"/>
    </location>
    <ligand>
        <name>chlorophyll b</name>
        <dbReference type="ChEBI" id="CHEBI:61721"/>
        <label>1</label>
    </ligand>
    <ligandPart>
        <name>Mg</name>
        <dbReference type="ChEBI" id="CHEBI:25107"/>
    </ligandPart>
</feature>
<dbReference type="InterPro" id="IPR001344">
    <property type="entry name" value="Chloro_AB-bd_pln"/>
</dbReference>
<feature type="binding site" description="axial binding residue" evidence="6">
    <location>
        <position position="155"/>
    </location>
    <ligand>
        <name>chlorophyll b</name>
        <dbReference type="ChEBI" id="CHEBI:61721"/>
        <label>1</label>
    </ligand>
    <ligandPart>
        <name>Mg</name>
        <dbReference type="ChEBI" id="CHEBI:25107"/>
    </ligandPart>
</feature>
<feature type="binding site" evidence="6">
    <location>
        <position position="119"/>
    </location>
    <ligand>
        <name>chlorophyll a</name>
        <dbReference type="ChEBI" id="CHEBI:58416"/>
        <label>1</label>
    </ligand>
</feature>
<feature type="binding site" evidence="6">
    <location>
        <position position="180"/>
    </location>
    <ligand>
        <name>chlorophyll a</name>
        <dbReference type="ChEBI" id="CHEBI:58416"/>
        <label>1</label>
    </ligand>
</feature>
<keyword evidence="2 7" id="KW-0150">Chloroplast</keyword>
<reference evidence="10 11" key="2">
    <citation type="submission" date="2024-03" db="EMBL/GenBank/DDBJ databases">
        <title>Complete genome sequence of the green alga Chloropicon roscoffensis RCC1871.</title>
        <authorList>
            <person name="Lemieux C."/>
            <person name="Pombert J.-F."/>
            <person name="Otis C."/>
            <person name="Turmel M."/>
        </authorList>
    </citation>
    <scope>NUCLEOTIDE SEQUENCE [LARGE SCALE GENOMIC DNA]</scope>
    <source>
        <strain evidence="10 11">RCC1871</strain>
    </source>
</reference>
<dbReference type="GO" id="GO:0009765">
    <property type="term" value="P:photosynthesis, light harvesting"/>
    <property type="evidence" value="ECO:0007669"/>
    <property type="project" value="InterPro"/>
</dbReference>
<evidence type="ECO:0000313" key="9">
    <source>
        <dbReference type="EMBL" id="CAE0187405.1"/>
    </source>
</evidence>
<dbReference type="SUPFAM" id="SSF103511">
    <property type="entry name" value="Chlorophyll a-b binding protein"/>
    <property type="match status" value="1"/>
</dbReference>
<keyword evidence="4 7" id="KW-0934">Plastid</keyword>
<evidence type="ECO:0000256" key="7">
    <source>
        <dbReference type="RuleBase" id="RU363080"/>
    </source>
</evidence>
<evidence type="ECO:0000256" key="4">
    <source>
        <dbReference type="ARBA" id="ARBA00022640"/>
    </source>
</evidence>
<evidence type="ECO:0000313" key="10">
    <source>
        <dbReference type="EMBL" id="WZN63774.1"/>
    </source>
</evidence>
<evidence type="ECO:0000256" key="1">
    <source>
        <dbReference type="ARBA" id="ARBA00022494"/>
    </source>
</evidence>
<keyword evidence="3 7" id="KW-0602">Photosynthesis</keyword>
<gene>
    <name evidence="9" type="ORF">CROS1456_LOCUS471</name>
    <name evidence="10" type="ORF">HKI87_08g53250</name>
</gene>
<dbReference type="Gene3D" id="1.10.3460.10">
    <property type="entry name" value="Chlorophyll a/b binding protein domain"/>
    <property type="match status" value="1"/>
</dbReference>
<feature type="binding site" evidence="6">
    <location>
        <position position="178"/>
    </location>
    <ligand>
        <name>chlorophyll a</name>
        <dbReference type="ChEBI" id="CHEBI:58416"/>
        <label>1</label>
    </ligand>
</feature>
<keyword evidence="5 7" id="KW-0157">Chromophore</keyword>
<dbReference type="GO" id="GO:0016168">
    <property type="term" value="F:chlorophyll binding"/>
    <property type="evidence" value="ECO:0007669"/>
    <property type="project" value="UniProtKB-KW"/>
</dbReference>
<comment type="function">
    <text evidence="7">The light-harvesting complex (LHC) functions as a light receptor, it captures and delivers excitation energy to photosystems with which it is closely associated.</text>
</comment>
<dbReference type="Proteomes" id="UP001472866">
    <property type="component" value="Chromosome 08"/>
</dbReference>
<keyword evidence="7" id="KW-0812">Transmembrane</keyword>
<dbReference type="EMBL" id="CP151508">
    <property type="protein sequence ID" value="WZN63774.1"/>
    <property type="molecule type" value="Genomic_DNA"/>
</dbReference>
<feature type="transmembrane region" description="Helical" evidence="7">
    <location>
        <begin position="221"/>
        <end position="239"/>
    </location>
</feature>
<dbReference type="GO" id="GO:0009535">
    <property type="term" value="C:chloroplast thylakoid membrane"/>
    <property type="evidence" value="ECO:0007669"/>
    <property type="project" value="UniProtKB-SubCell"/>
</dbReference>